<dbReference type="SUPFAM" id="SSF53098">
    <property type="entry name" value="Ribonuclease H-like"/>
    <property type="match status" value="1"/>
</dbReference>
<evidence type="ECO:0008006" key="3">
    <source>
        <dbReference type="Google" id="ProtNLM"/>
    </source>
</evidence>
<accession>N1U809</accession>
<organism evidence="1 2">
    <name type="scientific">Leptospira weilii str. Ecochallenge</name>
    <dbReference type="NCBI Taxonomy" id="1049986"/>
    <lineage>
        <taxon>Bacteria</taxon>
        <taxon>Pseudomonadati</taxon>
        <taxon>Spirochaetota</taxon>
        <taxon>Spirochaetia</taxon>
        <taxon>Leptospirales</taxon>
        <taxon>Leptospiraceae</taxon>
        <taxon>Leptospira</taxon>
    </lineage>
</organism>
<comment type="caution">
    <text evidence="1">The sequence shown here is derived from an EMBL/GenBank/DDBJ whole genome shotgun (WGS) entry which is preliminary data.</text>
</comment>
<proteinExistence type="predicted"/>
<protein>
    <recommendedName>
        <fullName evidence="3">Integrase core domain protein</fullName>
    </recommendedName>
</protein>
<reference evidence="1 2" key="1">
    <citation type="submission" date="2013-02" db="EMBL/GenBank/DDBJ databases">
        <authorList>
            <person name="Harkins D.M."/>
            <person name="Durkin A.S."/>
            <person name="Brinkac L.M."/>
            <person name="Haft D.H."/>
            <person name="Selengut J.D."/>
            <person name="Sanka R."/>
            <person name="DePew J."/>
            <person name="Purushe J."/>
            <person name="Haake D.A."/>
            <person name="Matsunaga J."/>
            <person name="Vinetz J.M."/>
            <person name="Sutton G.G."/>
            <person name="Nierman W.C."/>
            <person name="Fouts D.E."/>
        </authorList>
    </citation>
    <scope>NUCLEOTIDE SEQUENCE [LARGE SCALE GENOMIC DNA]</scope>
    <source>
        <strain evidence="1 2">Ecochallenge</strain>
    </source>
</reference>
<name>N1U809_9LEPT</name>
<gene>
    <name evidence="1" type="ORF">LEP1GSC043_3920</name>
</gene>
<dbReference type="Proteomes" id="UP000012249">
    <property type="component" value="Unassembled WGS sequence"/>
</dbReference>
<feature type="non-terminal residue" evidence="1">
    <location>
        <position position="1"/>
    </location>
</feature>
<dbReference type="AlphaFoldDB" id="N1U809"/>
<dbReference type="InterPro" id="IPR012337">
    <property type="entry name" value="RNaseH-like_sf"/>
</dbReference>
<dbReference type="EMBL" id="AHMI02000175">
    <property type="protein sequence ID" value="EMY14326.1"/>
    <property type="molecule type" value="Genomic_DNA"/>
</dbReference>
<evidence type="ECO:0000313" key="2">
    <source>
        <dbReference type="Proteomes" id="UP000012249"/>
    </source>
</evidence>
<evidence type="ECO:0000313" key="1">
    <source>
        <dbReference type="EMBL" id="EMY14326.1"/>
    </source>
</evidence>
<sequence length="89" mass="10545">LSRRFFLHVGSRQILHFDIHTNPTTNWMRKVLKFAVRKQIQAGKTFHYFLSDNDSIFGKRFTKYLERIGIKHKKPLFALLGRTVTRNVG</sequence>